<dbReference type="InterPro" id="IPR001537">
    <property type="entry name" value="SpoU_MeTrfase"/>
</dbReference>
<dbReference type="GO" id="GO:0016435">
    <property type="term" value="F:rRNA (guanine) methyltransferase activity"/>
    <property type="evidence" value="ECO:0007669"/>
    <property type="project" value="TreeGrafter"/>
</dbReference>
<dbReference type="InterPro" id="IPR029064">
    <property type="entry name" value="Ribosomal_eL30-like_sf"/>
</dbReference>
<evidence type="ECO:0000256" key="7">
    <source>
        <dbReference type="ARBA" id="ARBA00022946"/>
    </source>
</evidence>
<feature type="compositionally biased region" description="Basic and acidic residues" evidence="10">
    <location>
        <begin position="95"/>
        <end position="109"/>
    </location>
</feature>
<evidence type="ECO:0000256" key="1">
    <source>
        <dbReference type="ARBA" id="ARBA00004173"/>
    </source>
</evidence>
<dbReference type="InterPro" id="IPR029028">
    <property type="entry name" value="Alpha/beta_knot_MTases"/>
</dbReference>
<keyword evidence="5" id="KW-0808">Transferase</keyword>
<dbReference type="SMART" id="SM00967">
    <property type="entry name" value="SpoU_sub_bind"/>
    <property type="match status" value="1"/>
</dbReference>
<dbReference type="Proteomes" id="UP001412239">
    <property type="component" value="Unassembled WGS sequence"/>
</dbReference>
<dbReference type="SUPFAM" id="SSF55315">
    <property type="entry name" value="L30e-like"/>
    <property type="match status" value="1"/>
</dbReference>
<evidence type="ECO:0000256" key="3">
    <source>
        <dbReference type="ARBA" id="ARBA00022552"/>
    </source>
</evidence>
<keyword evidence="7" id="KW-0809">Transit peptide</keyword>
<sequence length="443" mass="50405">MNTPQLTRLLHKYPIKVLYKPLLRSLSTDSAINRGLRRSVAADHYRYYDPQEDTPEYDYDPEPANYQNFPPPPSPIVRRVAARREGEPEDDYFEPEPRRELSPRLDHEPPQFPYTPAPRRYIPKVNDEAEWIYGTSVVEAALRCRRREQLYKLYVYAGHNRTPAARERDREMKDLARTAGVEIVDEEDIGKMDSMSNSRPHNGYILECLPIKRTPIIALKNVQEDKNFFTLEMARHYFDGRPVVEHYYDKIRCRDPTRRYPFVLMLDEIIGTSTDPFIHPPTQLDPGNMGAILRSAYFLGVDAVTITARNCARLTPICLKASAGAAELFPIFEHARSERMITQSTENGWTVYAAIPPPTKNQARRDRYVHSSEVAEALREGPVVLLVGNEGDGLRPLLKKLAKFCVSLGKGSGAGGLVDSLNRCDGVTLLKVLKGLMGETYEV</sequence>
<feature type="domain" description="RNA 2-O ribose methyltransferase substrate binding" evidence="11">
    <location>
        <begin position="131"/>
        <end position="214"/>
    </location>
</feature>
<keyword evidence="3" id="KW-0698">rRNA processing</keyword>
<dbReference type="AlphaFoldDB" id="A0A292PNQ1"/>
<dbReference type="PANTHER" id="PTHR46103">
    <property type="entry name" value="RRNA METHYLTRANSFERASE 1, MITOCHONDRIAL"/>
    <property type="match status" value="1"/>
</dbReference>
<dbReference type="EMBL" id="LN891143">
    <property type="protein sequence ID" value="CUS08238.1"/>
    <property type="molecule type" value="Genomic_DNA"/>
</dbReference>
<dbReference type="Pfam" id="PF08032">
    <property type="entry name" value="SpoU_sub_bind"/>
    <property type="match status" value="1"/>
</dbReference>
<gene>
    <name evidence="12" type="ORF">GSTUAT00007716001</name>
</gene>
<dbReference type="InterPro" id="IPR029026">
    <property type="entry name" value="tRNA_m1G_MTases_N"/>
</dbReference>
<comment type="subcellular location">
    <subcellularLocation>
        <location evidence="1">Mitochondrion</location>
    </subcellularLocation>
</comment>
<dbReference type="InterPro" id="IPR047182">
    <property type="entry name" value="MRM1"/>
</dbReference>
<keyword evidence="8" id="KW-0496">Mitochondrion</keyword>
<dbReference type="PANTHER" id="PTHR46103:SF1">
    <property type="entry name" value="RRNA METHYLTRANSFERASE 1, MITOCHONDRIAL"/>
    <property type="match status" value="1"/>
</dbReference>
<feature type="non-terminal residue" evidence="12">
    <location>
        <position position="443"/>
    </location>
</feature>
<organism evidence="12 13">
    <name type="scientific">Tuber aestivum</name>
    <name type="common">summer truffle</name>
    <dbReference type="NCBI Taxonomy" id="59557"/>
    <lineage>
        <taxon>Eukaryota</taxon>
        <taxon>Fungi</taxon>
        <taxon>Dikarya</taxon>
        <taxon>Ascomycota</taxon>
        <taxon>Pezizomycotina</taxon>
        <taxon>Pezizomycetes</taxon>
        <taxon>Pezizales</taxon>
        <taxon>Tuberaceae</taxon>
        <taxon>Tuber</taxon>
    </lineage>
</organism>
<dbReference type="Pfam" id="PF00588">
    <property type="entry name" value="SpoU_methylase"/>
    <property type="match status" value="1"/>
</dbReference>
<dbReference type="InterPro" id="IPR013123">
    <property type="entry name" value="SpoU_subst-bd"/>
</dbReference>
<protein>
    <recommendedName>
        <fullName evidence="9">rRNA methyltransferase 1, mitochondrial</fullName>
    </recommendedName>
</protein>
<evidence type="ECO:0000256" key="4">
    <source>
        <dbReference type="ARBA" id="ARBA00022603"/>
    </source>
</evidence>
<reference evidence="12" key="1">
    <citation type="submission" date="2015-10" db="EMBL/GenBank/DDBJ databases">
        <authorList>
            <person name="Regsiter A."/>
            <person name="william w."/>
        </authorList>
    </citation>
    <scope>NUCLEOTIDE SEQUENCE</scope>
    <source>
        <strain evidence="12">Montdore</strain>
    </source>
</reference>
<dbReference type="CDD" id="cd18105">
    <property type="entry name" value="SpoU-like_MRM1"/>
    <property type="match status" value="1"/>
</dbReference>
<evidence type="ECO:0000256" key="6">
    <source>
        <dbReference type="ARBA" id="ARBA00022691"/>
    </source>
</evidence>
<comment type="similarity">
    <text evidence="2">Belongs to the class IV-like SAM-binding methyltransferase superfamily. RNA methyltransferase TrmH family.</text>
</comment>
<accession>A0A292PNQ1</accession>
<keyword evidence="13" id="KW-1185">Reference proteome</keyword>
<dbReference type="SUPFAM" id="SSF75217">
    <property type="entry name" value="alpha/beta knot"/>
    <property type="match status" value="1"/>
</dbReference>
<dbReference type="Gene3D" id="3.30.1330.30">
    <property type="match status" value="1"/>
</dbReference>
<evidence type="ECO:0000256" key="9">
    <source>
        <dbReference type="ARBA" id="ARBA00034881"/>
    </source>
</evidence>
<dbReference type="InterPro" id="IPR047261">
    <property type="entry name" value="MRM1_MeTrfase_dom"/>
</dbReference>
<name>A0A292PNQ1_9PEZI</name>
<dbReference type="GO" id="GO:0005739">
    <property type="term" value="C:mitochondrion"/>
    <property type="evidence" value="ECO:0007669"/>
    <property type="project" value="UniProtKB-SubCell"/>
</dbReference>
<evidence type="ECO:0000256" key="8">
    <source>
        <dbReference type="ARBA" id="ARBA00023128"/>
    </source>
</evidence>
<evidence type="ECO:0000259" key="11">
    <source>
        <dbReference type="SMART" id="SM00967"/>
    </source>
</evidence>
<keyword evidence="4" id="KW-0489">Methyltransferase</keyword>
<evidence type="ECO:0000256" key="2">
    <source>
        <dbReference type="ARBA" id="ARBA00007228"/>
    </source>
</evidence>
<feature type="region of interest" description="Disordered" evidence="10">
    <location>
        <begin position="82"/>
        <end position="119"/>
    </location>
</feature>
<evidence type="ECO:0000256" key="10">
    <source>
        <dbReference type="SAM" id="MobiDB-lite"/>
    </source>
</evidence>
<dbReference type="GO" id="GO:0003723">
    <property type="term" value="F:RNA binding"/>
    <property type="evidence" value="ECO:0007669"/>
    <property type="project" value="InterPro"/>
</dbReference>
<evidence type="ECO:0000313" key="12">
    <source>
        <dbReference type="EMBL" id="CUS08238.1"/>
    </source>
</evidence>
<evidence type="ECO:0000256" key="5">
    <source>
        <dbReference type="ARBA" id="ARBA00022679"/>
    </source>
</evidence>
<keyword evidence="6" id="KW-0949">S-adenosyl-L-methionine</keyword>
<evidence type="ECO:0000313" key="13">
    <source>
        <dbReference type="Proteomes" id="UP001412239"/>
    </source>
</evidence>
<dbReference type="Gene3D" id="3.40.1280.10">
    <property type="match status" value="1"/>
</dbReference>
<proteinExistence type="inferred from homology"/>